<organism evidence="3 4">
    <name type="scientific">Owenia fusiformis</name>
    <name type="common">Polychaete worm</name>
    <dbReference type="NCBI Taxonomy" id="6347"/>
    <lineage>
        <taxon>Eukaryota</taxon>
        <taxon>Metazoa</taxon>
        <taxon>Spiralia</taxon>
        <taxon>Lophotrochozoa</taxon>
        <taxon>Annelida</taxon>
        <taxon>Polychaeta</taxon>
        <taxon>Sedentaria</taxon>
        <taxon>Canalipalpata</taxon>
        <taxon>Sabellida</taxon>
        <taxon>Oweniida</taxon>
        <taxon>Oweniidae</taxon>
        <taxon>Owenia</taxon>
    </lineage>
</organism>
<gene>
    <name evidence="3" type="ORF">OFUS_LOCUS4122</name>
</gene>
<dbReference type="SUPFAM" id="SSF52540">
    <property type="entry name" value="P-loop containing nucleoside triphosphate hydrolases"/>
    <property type="match status" value="1"/>
</dbReference>
<evidence type="ECO:0000313" key="4">
    <source>
        <dbReference type="Proteomes" id="UP000749559"/>
    </source>
</evidence>
<dbReference type="EMBL" id="CAIIXF020000002">
    <property type="protein sequence ID" value="CAH1777002.1"/>
    <property type="molecule type" value="Genomic_DNA"/>
</dbReference>
<evidence type="ECO:0000313" key="3">
    <source>
        <dbReference type="EMBL" id="CAH1777002.1"/>
    </source>
</evidence>
<dbReference type="InterPro" id="IPR027417">
    <property type="entry name" value="P-loop_NTPase"/>
</dbReference>
<keyword evidence="4" id="KW-1185">Reference proteome</keyword>
<evidence type="ECO:0000256" key="1">
    <source>
        <dbReference type="ARBA" id="ARBA00005771"/>
    </source>
</evidence>
<dbReference type="Gene3D" id="3.40.50.300">
    <property type="entry name" value="P-loop containing nucleotide triphosphate hydrolases"/>
    <property type="match status" value="1"/>
</dbReference>
<reference evidence="3" key="1">
    <citation type="submission" date="2022-03" db="EMBL/GenBank/DDBJ databases">
        <authorList>
            <person name="Martin C."/>
        </authorList>
    </citation>
    <scope>NUCLEOTIDE SEQUENCE</scope>
</reference>
<evidence type="ECO:0000256" key="2">
    <source>
        <dbReference type="ARBA" id="ARBA00022679"/>
    </source>
</evidence>
<keyword evidence="2" id="KW-0808">Transferase</keyword>
<dbReference type="GO" id="GO:0008146">
    <property type="term" value="F:sulfotransferase activity"/>
    <property type="evidence" value="ECO:0007669"/>
    <property type="project" value="InterPro"/>
</dbReference>
<dbReference type="InterPro" id="IPR000863">
    <property type="entry name" value="Sulfotransferase_dom"/>
</dbReference>
<dbReference type="PANTHER" id="PTHR11783">
    <property type="entry name" value="SULFOTRANSFERASE SULT"/>
    <property type="match status" value="1"/>
</dbReference>
<dbReference type="Proteomes" id="UP000749559">
    <property type="component" value="Unassembled WGS sequence"/>
</dbReference>
<dbReference type="AlphaFoldDB" id="A0A8J1THF2"/>
<dbReference type="OrthoDB" id="205623at2759"/>
<proteinExistence type="inferred from homology"/>
<comment type="similarity">
    <text evidence="1">Belongs to the sulfotransferase 1 family.</text>
</comment>
<accession>A0A8J1THF2</accession>
<dbReference type="Pfam" id="PF00685">
    <property type="entry name" value="Sulfotransfer_1"/>
    <property type="match status" value="1"/>
</dbReference>
<sequence>MAENNKAGAFEDDKETTNHETNLATVDFNVATQVLLKHGLKSTMYKGDFFPNFWPRTHFEPGQQIVDLDWKDWFESFKDFKAREDDVIVSSYPKSGHHWMNEVVYMLQHGTTESANISKGRNFIEVKTMEELESMPSPRLLLTHLKYEHIPKDMLSKGCKMFYMYRNPKDVAVSYFYHIIALESLYDYTGGWNEYFDIMLKEQHEYGRWLDSVPYWLEKSKGIPEILVFSYENLKKDFINTAKKLSAHIGKTYTDEFFENLAEACSIDTMKKNDSLDFARLKSGKPLIRKGQVGNWKNYFTVAQNEQFNTLYNPIIDKLDFEVQFE</sequence>
<name>A0A8J1THF2_OWEFU</name>
<protein>
    <submittedName>
        <fullName evidence="3">Uncharacterized protein</fullName>
    </submittedName>
</protein>
<comment type="caution">
    <text evidence="3">The sequence shown here is derived from an EMBL/GenBank/DDBJ whole genome shotgun (WGS) entry which is preliminary data.</text>
</comment>